<dbReference type="PROSITE" id="PS01085">
    <property type="entry name" value="RIBUL_P_3_EPIMER_1"/>
    <property type="match status" value="1"/>
</dbReference>
<sequence>MPCFSQCCASYPRGMIYIAPSILAADYAALGEDVRKVANADLIHVDIMDGHFVPNLSFGPDVTKAVNGVTEQFLDMHLMIEQPERWFETYAAAGGDRMVFHVEAVDDHVAAARQCKELGVQSGFAIKPGTAVEPYLDSLEHFDEVMVMSVEPGFGGQKFMPEVLSKVMTLRDAIAQQGLDTIIGIDGGISGETIAQAAAAGVDAFVAGSAVFGADNPAEAVERLRELAREARAS</sequence>
<dbReference type="GO" id="GO:0019323">
    <property type="term" value="P:pentose catabolic process"/>
    <property type="evidence" value="ECO:0007669"/>
    <property type="project" value="UniProtKB-UniRule"/>
</dbReference>
<feature type="binding site" evidence="10 14">
    <location>
        <begin position="153"/>
        <end position="156"/>
    </location>
    <ligand>
        <name>substrate</name>
    </ligand>
</feature>
<dbReference type="HAMAP" id="MF_02227">
    <property type="entry name" value="RPE"/>
    <property type="match status" value="1"/>
</dbReference>
<evidence type="ECO:0000256" key="4">
    <source>
        <dbReference type="ARBA" id="ARBA00001947"/>
    </source>
</evidence>
<keyword evidence="8 10" id="KW-0479">Metal-binding</keyword>
<dbReference type="STRING" id="156976.AK829_03095"/>
<feature type="binding site" evidence="10 14">
    <location>
        <position position="21"/>
    </location>
    <ligand>
        <name>substrate</name>
    </ligand>
</feature>
<evidence type="ECO:0000256" key="2">
    <source>
        <dbReference type="ARBA" id="ARBA00001936"/>
    </source>
</evidence>
<evidence type="ECO:0000256" key="14">
    <source>
        <dbReference type="PIRSR" id="PIRSR001461-3"/>
    </source>
</evidence>
<feature type="binding site" evidence="10">
    <location>
        <begin position="186"/>
        <end position="188"/>
    </location>
    <ligand>
        <name>substrate</name>
    </ligand>
</feature>
<evidence type="ECO:0000256" key="10">
    <source>
        <dbReference type="HAMAP-Rule" id="MF_02227"/>
    </source>
</evidence>
<feature type="binding site" evidence="10 13">
    <location>
        <position position="77"/>
    </location>
    <ligand>
        <name>a divalent metal cation</name>
        <dbReference type="ChEBI" id="CHEBI:60240"/>
    </ligand>
</feature>
<organism evidence="15 16">
    <name type="scientific">Corynebacterium riegelii</name>
    <dbReference type="NCBI Taxonomy" id="156976"/>
    <lineage>
        <taxon>Bacteria</taxon>
        <taxon>Bacillati</taxon>
        <taxon>Actinomycetota</taxon>
        <taxon>Actinomycetes</taxon>
        <taxon>Mycobacteriales</taxon>
        <taxon>Corynebacteriaceae</taxon>
        <taxon>Corynebacterium</taxon>
    </lineage>
</organism>
<name>A0A0K1RA85_9CORY</name>
<dbReference type="EC" id="5.1.3.1" evidence="7 10"/>
<dbReference type="PIRSF" id="PIRSF001461">
    <property type="entry name" value="RPE"/>
    <property type="match status" value="1"/>
</dbReference>
<keyword evidence="10 11" id="KW-0119">Carbohydrate metabolism</keyword>
<comment type="cofactor">
    <cofactor evidence="4">
        <name>Zn(2+)</name>
        <dbReference type="ChEBI" id="CHEBI:29105"/>
    </cofactor>
</comment>
<dbReference type="KEGG" id="crie:AK829_03095"/>
<evidence type="ECO:0000256" key="7">
    <source>
        <dbReference type="ARBA" id="ARBA00013188"/>
    </source>
</evidence>
<evidence type="ECO:0000313" key="16">
    <source>
        <dbReference type="Proteomes" id="UP000060016"/>
    </source>
</evidence>
<dbReference type="FunFam" id="3.20.20.70:FF:000004">
    <property type="entry name" value="Ribulose-phosphate 3-epimerase"/>
    <property type="match status" value="1"/>
</dbReference>
<reference evidence="15 16" key="1">
    <citation type="submission" date="2015-08" db="EMBL/GenBank/DDBJ databases">
        <authorList>
            <person name="Babu N.S."/>
            <person name="Beckwith C.J."/>
            <person name="Beseler K.G."/>
            <person name="Brison A."/>
            <person name="Carone J.V."/>
            <person name="Caskin T.P."/>
            <person name="Diamond M."/>
            <person name="Durham M.E."/>
            <person name="Foxe J.M."/>
            <person name="Go M."/>
            <person name="Henderson B.A."/>
            <person name="Jones I.B."/>
            <person name="McGettigan J.A."/>
            <person name="Micheletti S.J."/>
            <person name="Nasrallah M.E."/>
            <person name="Ortiz D."/>
            <person name="Piller C.R."/>
            <person name="Privatt S.R."/>
            <person name="Schneider S.L."/>
            <person name="Sharp S."/>
            <person name="Smith T.C."/>
            <person name="Stanton J.D."/>
            <person name="Ullery H.E."/>
            <person name="Wilson R.J."/>
            <person name="Serrano M.G."/>
            <person name="Buck G."/>
            <person name="Lee V."/>
            <person name="Wang Y."/>
            <person name="Carvalho R."/>
            <person name="Voegtly L."/>
            <person name="Shi R."/>
            <person name="Duckworth R."/>
            <person name="Johnson A."/>
            <person name="Loviza R."/>
            <person name="Walstead R."/>
            <person name="Shah Z."/>
            <person name="Kiflezghi M."/>
            <person name="Wade K."/>
            <person name="Ball S.L."/>
            <person name="Bradley K.W."/>
            <person name="Asai D.J."/>
            <person name="Bowman C.A."/>
            <person name="Russell D.A."/>
            <person name="Pope W.H."/>
            <person name="Jacobs-Sera D."/>
            <person name="Hendrix R.W."/>
            <person name="Hatfull G.F."/>
        </authorList>
    </citation>
    <scope>NUCLEOTIDE SEQUENCE [LARGE SCALE GENOMIC DNA]</scope>
    <source>
        <strain evidence="15 16">PUDD_83A45</strain>
    </source>
</reference>
<dbReference type="SUPFAM" id="SSF51366">
    <property type="entry name" value="Ribulose-phoshate binding barrel"/>
    <property type="match status" value="1"/>
</dbReference>
<comment type="cofactor">
    <cofactor evidence="5">
        <name>Fe(2+)</name>
        <dbReference type="ChEBI" id="CHEBI:29033"/>
    </cofactor>
</comment>
<dbReference type="PROSITE" id="PS01086">
    <property type="entry name" value="RIBUL_P_3_EPIMER_2"/>
    <property type="match status" value="1"/>
</dbReference>
<keyword evidence="16" id="KW-1185">Reference proteome</keyword>
<dbReference type="NCBIfam" id="NF004076">
    <property type="entry name" value="PRK05581.1-4"/>
    <property type="match status" value="1"/>
</dbReference>
<feature type="binding site" evidence="10 13">
    <location>
        <position position="46"/>
    </location>
    <ligand>
        <name>a divalent metal cation</name>
        <dbReference type="ChEBI" id="CHEBI:60240"/>
    </ligand>
</feature>
<protein>
    <recommendedName>
        <fullName evidence="7 10">Ribulose-phosphate 3-epimerase</fullName>
        <ecNumber evidence="7 10">5.1.3.1</ecNumber>
    </recommendedName>
</protein>
<dbReference type="AlphaFoldDB" id="A0A0K1RA85"/>
<feature type="binding site" evidence="10 14">
    <location>
        <position position="77"/>
    </location>
    <ligand>
        <name>substrate</name>
    </ligand>
</feature>
<comment type="catalytic activity">
    <reaction evidence="1 10 11">
        <text>D-ribulose 5-phosphate = D-xylulose 5-phosphate</text>
        <dbReference type="Rhea" id="RHEA:13677"/>
        <dbReference type="ChEBI" id="CHEBI:57737"/>
        <dbReference type="ChEBI" id="CHEBI:58121"/>
        <dbReference type="EC" id="5.1.3.1"/>
    </reaction>
</comment>
<dbReference type="InterPro" id="IPR013785">
    <property type="entry name" value="Aldolase_TIM"/>
</dbReference>
<keyword evidence="9 10" id="KW-0413">Isomerase</keyword>
<evidence type="ECO:0000256" key="6">
    <source>
        <dbReference type="ARBA" id="ARBA00009541"/>
    </source>
</evidence>
<dbReference type="GO" id="GO:0005737">
    <property type="term" value="C:cytoplasm"/>
    <property type="evidence" value="ECO:0007669"/>
    <property type="project" value="UniProtKB-ARBA"/>
</dbReference>
<feature type="active site" description="Proton acceptor" evidence="10 12">
    <location>
        <position position="46"/>
    </location>
</feature>
<feature type="active site" description="Proton donor" evidence="10 12">
    <location>
        <position position="186"/>
    </location>
</feature>
<dbReference type="InterPro" id="IPR000056">
    <property type="entry name" value="Ribul_P_3_epim-like"/>
</dbReference>
<feature type="binding site" evidence="10 13">
    <location>
        <position position="186"/>
    </location>
    <ligand>
        <name>a divalent metal cation</name>
        <dbReference type="ChEBI" id="CHEBI:60240"/>
    </ligand>
</feature>
<evidence type="ECO:0000256" key="8">
    <source>
        <dbReference type="ARBA" id="ARBA00022723"/>
    </source>
</evidence>
<feature type="binding site" evidence="10 13">
    <location>
        <position position="44"/>
    </location>
    <ligand>
        <name>a divalent metal cation</name>
        <dbReference type="ChEBI" id="CHEBI:60240"/>
    </ligand>
</feature>
<evidence type="ECO:0000256" key="5">
    <source>
        <dbReference type="ARBA" id="ARBA00001954"/>
    </source>
</evidence>
<keyword evidence="13" id="KW-0862">Zinc</keyword>
<dbReference type="CDD" id="cd00429">
    <property type="entry name" value="RPE"/>
    <property type="match status" value="1"/>
</dbReference>
<dbReference type="NCBIfam" id="TIGR01163">
    <property type="entry name" value="rpe"/>
    <property type="match status" value="1"/>
</dbReference>
<dbReference type="Gene3D" id="3.20.20.70">
    <property type="entry name" value="Aldolase class I"/>
    <property type="match status" value="1"/>
</dbReference>
<evidence type="ECO:0000256" key="9">
    <source>
        <dbReference type="ARBA" id="ARBA00023235"/>
    </source>
</evidence>
<keyword evidence="13" id="KW-0464">Manganese</keyword>
<dbReference type="GO" id="GO:0004750">
    <property type="term" value="F:D-ribulose-phosphate 3-epimerase activity"/>
    <property type="evidence" value="ECO:0007669"/>
    <property type="project" value="UniProtKB-UniRule"/>
</dbReference>
<evidence type="ECO:0000256" key="13">
    <source>
        <dbReference type="PIRSR" id="PIRSR001461-2"/>
    </source>
</evidence>
<dbReference type="Proteomes" id="UP000060016">
    <property type="component" value="Chromosome"/>
</dbReference>
<evidence type="ECO:0000256" key="3">
    <source>
        <dbReference type="ARBA" id="ARBA00001941"/>
    </source>
</evidence>
<dbReference type="InterPro" id="IPR026019">
    <property type="entry name" value="Ribul_P_3_epim"/>
</dbReference>
<comment type="cofactor">
    <cofactor evidence="10 13">
        <name>a divalent metal cation</name>
        <dbReference type="ChEBI" id="CHEBI:60240"/>
    </cofactor>
    <text evidence="10 13">Binds 1 divalent metal cation per subunit.</text>
</comment>
<gene>
    <name evidence="10" type="primary">rpe</name>
    <name evidence="15" type="ORF">AK829_03095</name>
</gene>
<feature type="binding site" evidence="10 14">
    <location>
        <begin position="208"/>
        <end position="209"/>
    </location>
    <ligand>
        <name>substrate</name>
    </ligand>
</feature>
<feature type="binding site" evidence="14">
    <location>
        <position position="188"/>
    </location>
    <ligand>
        <name>substrate</name>
    </ligand>
</feature>
<accession>A0A0K1RA85</accession>
<dbReference type="PATRIC" id="fig|156976.3.peg.610"/>
<keyword evidence="13" id="KW-0170">Cobalt</keyword>
<proteinExistence type="inferred from homology"/>
<evidence type="ECO:0000313" key="15">
    <source>
        <dbReference type="EMBL" id="AKV58319.1"/>
    </source>
</evidence>
<evidence type="ECO:0000256" key="11">
    <source>
        <dbReference type="PIRNR" id="PIRNR001461"/>
    </source>
</evidence>
<comment type="similarity">
    <text evidence="6 10 11">Belongs to the ribulose-phosphate 3-epimerase family.</text>
</comment>
<comment type="cofactor">
    <cofactor evidence="2">
        <name>Mn(2+)</name>
        <dbReference type="ChEBI" id="CHEBI:29035"/>
    </cofactor>
</comment>
<evidence type="ECO:0000256" key="1">
    <source>
        <dbReference type="ARBA" id="ARBA00001782"/>
    </source>
</evidence>
<dbReference type="EMBL" id="CP012342">
    <property type="protein sequence ID" value="AKV58319.1"/>
    <property type="molecule type" value="Genomic_DNA"/>
</dbReference>
<comment type="cofactor">
    <cofactor evidence="3">
        <name>Co(2+)</name>
        <dbReference type="ChEBI" id="CHEBI:48828"/>
    </cofactor>
</comment>
<dbReference type="PANTHER" id="PTHR11749">
    <property type="entry name" value="RIBULOSE-5-PHOSPHATE-3-EPIMERASE"/>
    <property type="match status" value="1"/>
</dbReference>
<dbReference type="Pfam" id="PF00834">
    <property type="entry name" value="Ribul_P_3_epim"/>
    <property type="match status" value="1"/>
</dbReference>
<dbReference type="GO" id="GO:0006098">
    <property type="term" value="P:pentose-phosphate shunt"/>
    <property type="evidence" value="ECO:0007669"/>
    <property type="project" value="UniProtKB-UniRule"/>
</dbReference>
<comment type="pathway">
    <text evidence="10">Carbohydrate degradation.</text>
</comment>
<dbReference type="GO" id="GO:0046872">
    <property type="term" value="F:metal ion binding"/>
    <property type="evidence" value="ECO:0007669"/>
    <property type="project" value="UniProtKB-UniRule"/>
</dbReference>
<comment type="function">
    <text evidence="10">Catalyzes the reversible epimerization of D-ribulose 5-phosphate to D-xylulose 5-phosphate.</text>
</comment>
<dbReference type="InterPro" id="IPR011060">
    <property type="entry name" value="RibuloseP-bd_barrel"/>
</dbReference>
<evidence type="ECO:0000256" key="12">
    <source>
        <dbReference type="PIRSR" id="PIRSR001461-1"/>
    </source>
</evidence>